<organism evidence="2 3">
    <name type="scientific">Arachidicoccus rhizosphaerae</name>
    <dbReference type="NCBI Taxonomy" id="551991"/>
    <lineage>
        <taxon>Bacteria</taxon>
        <taxon>Pseudomonadati</taxon>
        <taxon>Bacteroidota</taxon>
        <taxon>Chitinophagia</taxon>
        <taxon>Chitinophagales</taxon>
        <taxon>Chitinophagaceae</taxon>
        <taxon>Arachidicoccus</taxon>
    </lineage>
</organism>
<reference evidence="2 3" key="1">
    <citation type="submission" date="2016-10" db="EMBL/GenBank/DDBJ databases">
        <authorList>
            <person name="de Groot N.N."/>
        </authorList>
    </citation>
    <scope>NUCLEOTIDE SEQUENCE [LARGE SCALE GENOMIC DNA]</scope>
    <source>
        <strain evidence="2 3">Vu-144</strain>
    </source>
</reference>
<keyword evidence="1" id="KW-1133">Transmembrane helix</keyword>
<dbReference type="Proteomes" id="UP000199041">
    <property type="component" value="Unassembled WGS sequence"/>
</dbReference>
<dbReference type="STRING" id="551991.SAMN05192529_1301"/>
<keyword evidence="1" id="KW-0812">Transmembrane</keyword>
<evidence type="ECO:0000313" key="3">
    <source>
        <dbReference type="Proteomes" id="UP000199041"/>
    </source>
</evidence>
<evidence type="ECO:0000313" key="2">
    <source>
        <dbReference type="EMBL" id="SEA57680.1"/>
    </source>
</evidence>
<proteinExistence type="predicted"/>
<keyword evidence="3" id="KW-1185">Reference proteome</keyword>
<sequence length="209" mass="23534">VAGMVAGLFIATTQGFMPIWMVIVNIVGSIGLGWLFVYIFVRYQTAKYNSALHQSKEPGHTVTAHIDDMQFAGLRLMEPHQLMTFQLTVYPSPGDIYQTTIRQYMTQEALNNLQDIQYISFQEDPLSPGMGTILAKTPENKTRQLNINAEDSDSEKEPVKAVNYPHQIYNKEGKGALLTLLGQSQNKISRILNTFFDPGPIFHRFSGTF</sequence>
<dbReference type="EMBL" id="FNQY01000030">
    <property type="protein sequence ID" value="SEA57680.1"/>
    <property type="molecule type" value="Genomic_DNA"/>
</dbReference>
<accession>A0A1H4CBH1</accession>
<dbReference type="RefSeq" id="WP_170831276.1">
    <property type="nucleotide sequence ID" value="NZ_FNQY01000030.1"/>
</dbReference>
<feature type="non-terminal residue" evidence="2">
    <location>
        <position position="1"/>
    </location>
</feature>
<evidence type="ECO:0000256" key="1">
    <source>
        <dbReference type="SAM" id="Phobius"/>
    </source>
</evidence>
<gene>
    <name evidence="2" type="ORF">SAMN05192529_1301</name>
</gene>
<protein>
    <submittedName>
        <fullName evidence="2">Uncharacterized protein</fullName>
    </submittedName>
</protein>
<keyword evidence="1" id="KW-0472">Membrane</keyword>
<dbReference type="AlphaFoldDB" id="A0A1H4CBH1"/>
<name>A0A1H4CBH1_9BACT</name>
<feature type="transmembrane region" description="Helical" evidence="1">
    <location>
        <begin position="19"/>
        <end position="41"/>
    </location>
</feature>